<keyword evidence="2" id="KW-0313">Glucose metabolism</keyword>
<feature type="chain" id="PRO_5040983057" evidence="4">
    <location>
        <begin position="26"/>
        <end position="376"/>
    </location>
</feature>
<gene>
    <name evidence="5" type="ORF">HDF14_003976</name>
</gene>
<evidence type="ECO:0000256" key="2">
    <source>
        <dbReference type="ARBA" id="ARBA00022526"/>
    </source>
</evidence>
<dbReference type="PANTHER" id="PTHR30344:SF1">
    <property type="entry name" value="6-PHOSPHOGLUCONOLACTONASE"/>
    <property type="match status" value="1"/>
</dbReference>
<comment type="caution">
    <text evidence="5">The sequence shown here is derived from an EMBL/GenBank/DDBJ whole genome shotgun (WGS) entry which is preliminary data.</text>
</comment>
<feature type="signal peptide" evidence="4">
    <location>
        <begin position="1"/>
        <end position="25"/>
    </location>
</feature>
<evidence type="ECO:0000256" key="3">
    <source>
        <dbReference type="SAM" id="MobiDB-lite"/>
    </source>
</evidence>
<dbReference type="InterPro" id="IPR050282">
    <property type="entry name" value="Cycloisomerase_2"/>
</dbReference>
<dbReference type="InterPro" id="IPR019405">
    <property type="entry name" value="Lactonase_7-beta_prop"/>
</dbReference>
<dbReference type="Gene3D" id="2.130.10.10">
    <property type="entry name" value="YVTN repeat-like/Quinoprotein amine dehydrogenase"/>
    <property type="match status" value="2"/>
</dbReference>
<comment type="similarity">
    <text evidence="1">Belongs to the cycloisomerase 2 family.</text>
</comment>
<keyword evidence="4" id="KW-0732">Signal</keyword>
<dbReference type="GO" id="GO:0006006">
    <property type="term" value="P:glucose metabolic process"/>
    <property type="evidence" value="ECO:0007669"/>
    <property type="project" value="UniProtKB-KW"/>
</dbReference>
<evidence type="ECO:0000256" key="1">
    <source>
        <dbReference type="ARBA" id="ARBA00005564"/>
    </source>
</evidence>
<feature type="region of interest" description="Disordered" evidence="3">
    <location>
        <begin position="61"/>
        <end position="80"/>
    </location>
</feature>
<dbReference type="PANTHER" id="PTHR30344">
    <property type="entry name" value="6-PHOSPHOGLUCONOLACTONASE-RELATED"/>
    <property type="match status" value="1"/>
</dbReference>
<dbReference type="InterPro" id="IPR011044">
    <property type="entry name" value="Quino_amine_DH_bsu"/>
</dbReference>
<evidence type="ECO:0000313" key="5">
    <source>
        <dbReference type="EMBL" id="MBB5330341.1"/>
    </source>
</evidence>
<dbReference type="EMBL" id="JACHEB010000010">
    <property type="protein sequence ID" value="MBB5330341.1"/>
    <property type="molecule type" value="Genomic_DNA"/>
</dbReference>
<dbReference type="InterPro" id="IPR015943">
    <property type="entry name" value="WD40/YVTN_repeat-like_dom_sf"/>
</dbReference>
<evidence type="ECO:0000313" key="6">
    <source>
        <dbReference type="Proteomes" id="UP000535182"/>
    </source>
</evidence>
<dbReference type="SUPFAM" id="SSF50969">
    <property type="entry name" value="YVTN repeat-like/Quinoprotein amine dehydrogenase"/>
    <property type="match status" value="1"/>
</dbReference>
<dbReference type="Pfam" id="PF10282">
    <property type="entry name" value="Lactonase"/>
    <property type="match status" value="1"/>
</dbReference>
<name>A0A9X0QH88_9BACT</name>
<proteinExistence type="inferred from homology"/>
<sequence>MFKVTGGLAAAAITIGSLLSVTALAESNAKSGAVFVMTNAATKNEIVAFERSANGSLTETQRYDTQGRGSSGVTDPLGSQGSLTLSQDHSLLFAVNAGSGNISVFGVRRSTLAFLDKVPSGGSEPVAIAERQNLVYVLNAGAAGSLVGFTLDFGGHLNQIKSSTTFLTAAASGGASLAFSPDGQFLVVTEKIPNNIDVFRVNLDGTLGPIVVNQDADPGIFSVSFAPNGTLIASETGTPGVTNSATISSYSTPASGNLTPVSEHVPTFGTANCWNAITPDGKFVYVSNAGTASISGFTIGKNGSLTPISGTIVGSNPQGSTNLDIAISSDGKFVYTLNSGSGDIGVFEVESDGTLNNLGIAGQFPKSEGYNGIAAL</sequence>
<reference evidence="5 6" key="1">
    <citation type="submission" date="2020-08" db="EMBL/GenBank/DDBJ databases">
        <title>Genomic Encyclopedia of Type Strains, Phase IV (KMG-V): Genome sequencing to study the core and pangenomes of soil and plant-associated prokaryotes.</title>
        <authorList>
            <person name="Whitman W."/>
        </authorList>
    </citation>
    <scope>NUCLEOTIDE SEQUENCE [LARGE SCALE GENOMIC DNA]</scope>
    <source>
        <strain evidence="5 6">X5P2</strain>
    </source>
</reference>
<dbReference type="RefSeq" id="WP_183979742.1">
    <property type="nucleotide sequence ID" value="NZ_JACHEB010000010.1"/>
</dbReference>
<keyword evidence="6" id="KW-1185">Reference proteome</keyword>
<protein>
    <submittedName>
        <fullName evidence="5">6-phosphogluconolactonase (Cycloisomerase 2 family)</fullName>
    </submittedName>
</protein>
<organism evidence="5 6">
    <name type="scientific">Tunturiibacter gelidiferens</name>
    <dbReference type="NCBI Taxonomy" id="3069689"/>
    <lineage>
        <taxon>Bacteria</taxon>
        <taxon>Pseudomonadati</taxon>
        <taxon>Acidobacteriota</taxon>
        <taxon>Terriglobia</taxon>
        <taxon>Terriglobales</taxon>
        <taxon>Acidobacteriaceae</taxon>
        <taxon>Tunturiibacter</taxon>
    </lineage>
</organism>
<dbReference type="Proteomes" id="UP000535182">
    <property type="component" value="Unassembled WGS sequence"/>
</dbReference>
<dbReference type="GO" id="GO:0017057">
    <property type="term" value="F:6-phosphogluconolactonase activity"/>
    <property type="evidence" value="ECO:0007669"/>
    <property type="project" value="TreeGrafter"/>
</dbReference>
<dbReference type="AlphaFoldDB" id="A0A9X0QH88"/>
<evidence type="ECO:0000256" key="4">
    <source>
        <dbReference type="SAM" id="SignalP"/>
    </source>
</evidence>
<accession>A0A9X0QH88</accession>
<keyword evidence="2" id="KW-0119">Carbohydrate metabolism</keyword>